<dbReference type="InterPro" id="IPR044304">
    <property type="entry name" value="NUBPL-like"/>
</dbReference>
<dbReference type="Gene3D" id="3.40.50.300">
    <property type="entry name" value="P-loop containing nucleotide triphosphate hydrolases"/>
    <property type="match status" value="1"/>
</dbReference>
<dbReference type="InterPro" id="IPR000808">
    <property type="entry name" value="Mrp-like_CS"/>
</dbReference>
<dbReference type="GO" id="GO:0032981">
    <property type="term" value="P:mitochondrial respiratory chain complex I assembly"/>
    <property type="evidence" value="ECO:0007669"/>
    <property type="project" value="UniProtKB-ARBA"/>
</dbReference>
<dbReference type="FunFam" id="3.40.50.300:FF:000709">
    <property type="entry name" value="Iron-sulfur protein NUBPL isoform X1"/>
    <property type="match status" value="1"/>
</dbReference>
<dbReference type="Pfam" id="PF10609">
    <property type="entry name" value="ParA"/>
    <property type="match status" value="1"/>
</dbReference>
<evidence type="ECO:0000256" key="14">
    <source>
        <dbReference type="ARBA" id="ARBA00081370"/>
    </source>
</evidence>
<evidence type="ECO:0000256" key="13">
    <source>
        <dbReference type="ARBA" id="ARBA00069083"/>
    </source>
</evidence>
<organism evidence="16 17">
    <name type="scientific">Sinanodonta woodiana</name>
    <name type="common">Chinese pond mussel</name>
    <name type="synonym">Anodonta woodiana</name>
    <dbReference type="NCBI Taxonomy" id="1069815"/>
    <lineage>
        <taxon>Eukaryota</taxon>
        <taxon>Metazoa</taxon>
        <taxon>Spiralia</taxon>
        <taxon>Lophotrochozoa</taxon>
        <taxon>Mollusca</taxon>
        <taxon>Bivalvia</taxon>
        <taxon>Autobranchia</taxon>
        <taxon>Heteroconchia</taxon>
        <taxon>Palaeoheterodonta</taxon>
        <taxon>Unionida</taxon>
        <taxon>Unionoidea</taxon>
        <taxon>Unionidae</taxon>
        <taxon>Unioninae</taxon>
        <taxon>Sinanodonta</taxon>
    </lineage>
</organism>
<evidence type="ECO:0000256" key="6">
    <source>
        <dbReference type="ARBA" id="ARBA00022840"/>
    </source>
</evidence>
<dbReference type="GO" id="GO:0046872">
    <property type="term" value="F:metal ion binding"/>
    <property type="evidence" value="ECO:0007669"/>
    <property type="project" value="UniProtKB-KW"/>
</dbReference>
<comment type="cofactor">
    <cofactor evidence="1">
        <name>[4Fe-4S] cluster</name>
        <dbReference type="ChEBI" id="CHEBI:49883"/>
    </cofactor>
</comment>
<keyword evidence="6" id="KW-0067">ATP-binding</keyword>
<comment type="subcellular location">
    <subcellularLocation>
        <location evidence="2">Mitochondrion</location>
    </subcellularLocation>
</comment>
<evidence type="ECO:0000256" key="2">
    <source>
        <dbReference type="ARBA" id="ARBA00004173"/>
    </source>
</evidence>
<evidence type="ECO:0000256" key="12">
    <source>
        <dbReference type="ARBA" id="ARBA00056637"/>
    </source>
</evidence>
<dbReference type="EMBL" id="JBJQND010000007">
    <property type="protein sequence ID" value="KAL3871518.1"/>
    <property type="molecule type" value="Genomic_DNA"/>
</dbReference>
<reference evidence="16 17" key="1">
    <citation type="submission" date="2024-11" db="EMBL/GenBank/DDBJ databases">
        <title>Chromosome-level genome assembly of the freshwater bivalve Anodonta woodiana.</title>
        <authorList>
            <person name="Chen X."/>
        </authorList>
    </citation>
    <scope>NUCLEOTIDE SEQUENCE [LARGE SCALE GENOMIC DNA]</scope>
    <source>
        <strain evidence="16">MN2024</strain>
        <tissue evidence="16">Gills</tissue>
    </source>
</reference>
<keyword evidence="3" id="KW-0004">4Fe-4S</keyword>
<evidence type="ECO:0000256" key="4">
    <source>
        <dbReference type="ARBA" id="ARBA00022723"/>
    </source>
</evidence>
<dbReference type="GO" id="GO:0005759">
    <property type="term" value="C:mitochondrial matrix"/>
    <property type="evidence" value="ECO:0007669"/>
    <property type="project" value="UniProtKB-ARBA"/>
</dbReference>
<evidence type="ECO:0000256" key="11">
    <source>
        <dbReference type="ARBA" id="ARBA00024036"/>
    </source>
</evidence>
<dbReference type="PANTHER" id="PTHR42961:SF2">
    <property type="entry name" value="IRON-SULFUR PROTEIN NUBPL"/>
    <property type="match status" value="1"/>
</dbReference>
<name>A0ABD3WE78_SINWO</name>
<evidence type="ECO:0000256" key="10">
    <source>
        <dbReference type="ARBA" id="ARBA00023128"/>
    </source>
</evidence>
<keyword evidence="10" id="KW-0496">Mitochondrion</keyword>
<dbReference type="CDD" id="cd02037">
    <property type="entry name" value="Mrp_NBP35"/>
    <property type="match status" value="1"/>
</dbReference>
<proteinExistence type="inferred from homology"/>
<protein>
    <recommendedName>
        <fullName evidence="13">Iron-sulfur cluster transfer protein NUBPL</fullName>
    </recommendedName>
    <alternativeName>
        <fullName evidence="14">Nucleotide-binding protein-like</fullName>
    </alternativeName>
</protein>
<evidence type="ECO:0000256" key="8">
    <source>
        <dbReference type="ARBA" id="ARBA00023004"/>
    </source>
</evidence>
<dbReference type="GO" id="GO:0051539">
    <property type="term" value="F:4 iron, 4 sulfur cluster binding"/>
    <property type="evidence" value="ECO:0007669"/>
    <property type="project" value="UniProtKB-KW"/>
</dbReference>
<sequence length="323" mass="35287">MTKKFILLCRNVFYVSRRSLASSDNKHTLAEHQQKLMAKGLPKKLPIPGVKKVLVVASGKGGVGKSTTAVNIALGIAAVNKGFRVGLLDADLYGPSIPKMMNLEGRPELTKENLMKPLINFGIKCMSIGFLVDEKSPIIWRGPMVMSAIYRLLRQVSWDPLDYLVVDMPPGTGDIQLSVTQNIPVNGAVIVTTPQDIALLDARRGAEMFRKVDIPILGIVQNMSVFLCPKCGHQEHIFGHDGAQGIAKEMDLEIIGDVPLLKSIRETSDYGKPIVVSQPDSPQAEVYKNIAKRIVEKIPVSQDENASDENGKPLGTVIKTQTN</sequence>
<feature type="region of interest" description="Disordered" evidence="15">
    <location>
        <begin position="301"/>
        <end position="323"/>
    </location>
</feature>
<keyword evidence="5" id="KW-0547">Nucleotide-binding</keyword>
<keyword evidence="17" id="KW-1185">Reference proteome</keyword>
<evidence type="ECO:0000256" key="3">
    <source>
        <dbReference type="ARBA" id="ARBA00022485"/>
    </source>
</evidence>
<accession>A0ABD3WE78</accession>
<evidence type="ECO:0000256" key="9">
    <source>
        <dbReference type="ARBA" id="ARBA00023014"/>
    </source>
</evidence>
<evidence type="ECO:0000256" key="7">
    <source>
        <dbReference type="ARBA" id="ARBA00022946"/>
    </source>
</evidence>
<dbReference type="InterPro" id="IPR019591">
    <property type="entry name" value="Mrp/NBP35_ATP-bd"/>
</dbReference>
<keyword evidence="9" id="KW-0411">Iron-sulfur</keyword>
<keyword evidence="7" id="KW-0809">Transit peptide</keyword>
<gene>
    <name evidence="16" type="ORF">ACJMK2_039512</name>
</gene>
<dbReference type="Proteomes" id="UP001634394">
    <property type="component" value="Unassembled WGS sequence"/>
</dbReference>
<dbReference type="HAMAP" id="MF_02040">
    <property type="entry name" value="Mrp_NBP35"/>
    <property type="match status" value="1"/>
</dbReference>
<dbReference type="GO" id="GO:0005524">
    <property type="term" value="F:ATP binding"/>
    <property type="evidence" value="ECO:0007669"/>
    <property type="project" value="UniProtKB-KW"/>
</dbReference>
<comment type="caution">
    <text evidence="16">The sequence shown here is derived from an EMBL/GenBank/DDBJ whole genome shotgun (WGS) entry which is preliminary data.</text>
</comment>
<dbReference type="InterPro" id="IPR027417">
    <property type="entry name" value="P-loop_NTPase"/>
</dbReference>
<dbReference type="InterPro" id="IPR033756">
    <property type="entry name" value="YlxH/NBP35"/>
</dbReference>
<keyword evidence="4" id="KW-0479">Metal-binding</keyword>
<keyword evidence="8" id="KW-0408">Iron</keyword>
<comment type="similarity">
    <text evidence="11">Belongs to the Mrp/NBP35 ATP-binding proteins family.</text>
</comment>
<dbReference type="AlphaFoldDB" id="A0ABD3WE78"/>
<evidence type="ECO:0000313" key="16">
    <source>
        <dbReference type="EMBL" id="KAL3871518.1"/>
    </source>
</evidence>
<evidence type="ECO:0000313" key="17">
    <source>
        <dbReference type="Proteomes" id="UP001634394"/>
    </source>
</evidence>
<dbReference type="PANTHER" id="PTHR42961">
    <property type="entry name" value="IRON-SULFUR PROTEIN NUBPL"/>
    <property type="match status" value="1"/>
</dbReference>
<dbReference type="PROSITE" id="PS01215">
    <property type="entry name" value="MRP"/>
    <property type="match status" value="1"/>
</dbReference>
<comment type="function">
    <text evidence="12">Iron-sulfur cluster transfer protein involved in the assembly of the mitochondrial membrane respiratory chain NADH dehydrogenase (Complex I). May deliver one or more Fe-S clusters to complex I subunits.</text>
</comment>
<evidence type="ECO:0000256" key="5">
    <source>
        <dbReference type="ARBA" id="ARBA00022741"/>
    </source>
</evidence>
<dbReference type="SUPFAM" id="SSF52540">
    <property type="entry name" value="P-loop containing nucleoside triphosphate hydrolases"/>
    <property type="match status" value="1"/>
</dbReference>
<evidence type="ECO:0000256" key="15">
    <source>
        <dbReference type="SAM" id="MobiDB-lite"/>
    </source>
</evidence>
<evidence type="ECO:0000256" key="1">
    <source>
        <dbReference type="ARBA" id="ARBA00001966"/>
    </source>
</evidence>